<dbReference type="InterPro" id="IPR050256">
    <property type="entry name" value="Glycosyltransferase_2"/>
</dbReference>
<protein>
    <submittedName>
        <fullName evidence="7">Glycosyltransferase involved in cell wall biogenesis</fullName>
        <ecNumber evidence="7">2.4.-.-</ecNumber>
    </submittedName>
</protein>
<dbReference type="Gene3D" id="3.90.550.10">
    <property type="entry name" value="Spore Coat Polysaccharide Biosynthesis Protein SpsA, Chain A"/>
    <property type="match status" value="1"/>
</dbReference>
<dbReference type="AlphaFoldDB" id="Q2LX74"/>
<dbReference type="InterPro" id="IPR029044">
    <property type="entry name" value="Nucleotide-diphossugar_trans"/>
</dbReference>
<evidence type="ECO:0000256" key="2">
    <source>
        <dbReference type="ARBA" id="ARBA00006739"/>
    </source>
</evidence>
<evidence type="ECO:0000256" key="3">
    <source>
        <dbReference type="ARBA" id="ARBA00022676"/>
    </source>
</evidence>
<dbReference type="Pfam" id="PF00535">
    <property type="entry name" value="Glycos_transf_2"/>
    <property type="match status" value="1"/>
</dbReference>
<name>Q2LX74_SYNAS</name>
<dbReference type="EMBL" id="CP000252">
    <property type="protein sequence ID" value="ABC78683.1"/>
    <property type="molecule type" value="Genomic_DNA"/>
</dbReference>
<keyword evidence="4 7" id="KW-0808">Transferase</keyword>
<evidence type="ECO:0000313" key="8">
    <source>
        <dbReference type="Proteomes" id="UP000001933"/>
    </source>
</evidence>
<dbReference type="InterPro" id="IPR001173">
    <property type="entry name" value="Glyco_trans_2-like"/>
</dbReference>
<evidence type="ECO:0000256" key="5">
    <source>
        <dbReference type="ARBA" id="ARBA00022842"/>
    </source>
</evidence>
<keyword evidence="5" id="KW-0460">Magnesium</keyword>
<dbReference type="CAZy" id="GT81">
    <property type="family name" value="Glycosyltransferase Family 81"/>
</dbReference>
<dbReference type="GO" id="GO:0016757">
    <property type="term" value="F:glycosyltransferase activity"/>
    <property type="evidence" value="ECO:0007669"/>
    <property type="project" value="UniProtKB-KW"/>
</dbReference>
<dbReference type="KEGG" id="sat:SYN_00868"/>
<dbReference type="EC" id="2.4.-.-" evidence="7"/>
<dbReference type="HOGENOM" id="CLU_052035_0_0_7"/>
<sequence>MSTAIRFSTALRPHVRTKIEQLGTADIVIGVPSYDSGDTIAQVVQIIISGLDRYYRDRKALVMVSDGGSTDDTRDLARAIDPKSYNIESVVTVYRGSHGKGSGLRAVFEVASFLKARAIAVFDSDLLSITPEWIRNILDPVIEGYDFVAPDYKRFKLDGTITNTIAYNLTRALYGKKIRQPIGGDFGVSPALIKFYLEQDVWETDVAKFGVDIWMTTSAIVGGFRICQAKLGAKIHGQKDPSADLGPMFRQVVGTTFQLMERYEDYWLKIRRSRDVPSLGEFVGQEPPAFDISQENLIEYFKVGLQNFGTVWRNIIDEQDYEIVRKLGEVDSGDQFFLPIDTWVRTVYRYAGAFHATPRQRFKVLDTLAPLYYGRVASLVNELRDKSPAEAEAHFEVQAEAFERLKDYMVKIWKQKGGR</sequence>
<keyword evidence="8" id="KW-1185">Reference proteome</keyword>
<dbReference type="InParanoid" id="Q2LX74"/>
<organism evidence="7 8">
    <name type="scientific">Syntrophus aciditrophicus (strain SB)</name>
    <dbReference type="NCBI Taxonomy" id="56780"/>
    <lineage>
        <taxon>Bacteria</taxon>
        <taxon>Pseudomonadati</taxon>
        <taxon>Thermodesulfobacteriota</taxon>
        <taxon>Syntrophia</taxon>
        <taxon>Syntrophales</taxon>
        <taxon>Syntrophaceae</taxon>
        <taxon>Syntrophus</taxon>
    </lineage>
</organism>
<proteinExistence type="inferred from homology"/>
<dbReference type="OrthoDB" id="9759709at2"/>
<accession>Q2LX74</accession>
<dbReference type="STRING" id="56780.SYN_00868"/>
<dbReference type="Proteomes" id="UP000001933">
    <property type="component" value="Chromosome"/>
</dbReference>
<comment type="similarity">
    <text evidence="2">Belongs to the glycosyltransferase 2 family.</text>
</comment>
<dbReference type="PANTHER" id="PTHR48090">
    <property type="entry name" value="UNDECAPRENYL-PHOSPHATE 4-DEOXY-4-FORMAMIDO-L-ARABINOSE TRANSFERASE-RELATED"/>
    <property type="match status" value="1"/>
</dbReference>
<gene>
    <name evidence="7" type="ORF">SYN_00868</name>
</gene>
<comment type="cofactor">
    <cofactor evidence="1">
        <name>Mg(2+)</name>
        <dbReference type="ChEBI" id="CHEBI:18420"/>
    </cofactor>
</comment>
<evidence type="ECO:0000256" key="1">
    <source>
        <dbReference type="ARBA" id="ARBA00001946"/>
    </source>
</evidence>
<keyword evidence="3 7" id="KW-0328">Glycosyltransferase</keyword>
<evidence type="ECO:0000313" key="7">
    <source>
        <dbReference type="EMBL" id="ABC78683.1"/>
    </source>
</evidence>
<evidence type="ECO:0000259" key="6">
    <source>
        <dbReference type="Pfam" id="PF00535"/>
    </source>
</evidence>
<dbReference type="eggNOG" id="COG1215">
    <property type="taxonomic scope" value="Bacteria"/>
</dbReference>
<evidence type="ECO:0000256" key="4">
    <source>
        <dbReference type="ARBA" id="ARBA00022679"/>
    </source>
</evidence>
<dbReference type="RefSeq" id="WP_011418700.1">
    <property type="nucleotide sequence ID" value="NC_007759.1"/>
</dbReference>
<dbReference type="PANTHER" id="PTHR48090:SF10">
    <property type="entry name" value="GLUCOSYL-3-PHOSPHOGLYCERATE SYNTHASE"/>
    <property type="match status" value="1"/>
</dbReference>
<reference evidence="7 8" key="1">
    <citation type="journal article" date="2007" name="Proc. Natl. Acad. Sci. U.S.A.">
        <title>The genome of Syntrophus aciditrophicus: life at the thermodynamic limit of microbial growth.</title>
        <authorList>
            <person name="McInerney M.J."/>
            <person name="Rohlin L."/>
            <person name="Mouttaki H."/>
            <person name="Kim U."/>
            <person name="Krupp R.S."/>
            <person name="Rios-Hernandez L."/>
            <person name="Sieber J."/>
            <person name="Struchtemeyer C.G."/>
            <person name="Bhattacharyya A."/>
            <person name="Campbell J.W."/>
            <person name="Gunsalus R.P."/>
        </authorList>
    </citation>
    <scope>NUCLEOTIDE SEQUENCE [LARGE SCALE GENOMIC DNA]</scope>
    <source>
        <strain evidence="7 8">SB</strain>
    </source>
</reference>
<feature type="domain" description="Glycosyltransferase 2-like" evidence="6">
    <location>
        <begin position="29"/>
        <end position="163"/>
    </location>
</feature>
<dbReference type="SUPFAM" id="SSF53448">
    <property type="entry name" value="Nucleotide-diphospho-sugar transferases"/>
    <property type="match status" value="1"/>
</dbReference>